<dbReference type="SMART" id="SM00429">
    <property type="entry name" value="IPT"/>
    <property type="match status" value="6"/>
</dbReference>
<dbReference type="InterPro" id="IPR002035">
    <property type="entry name" value="VWF_A"/>
</dbReference>
<dbReference type="SMART" id="SM00327">
    <property type="entry name" value="VWA"/>
    <property type="match status" value="1"/>
</dbReference>
<gene>
    <name evidence="4" type="ORF">GCM10007380_33340</name>
</gene>
<comment type="caution">
    <text evidence="4">The sequence shown here is derived from an EMBL/GenBank/DDBJ whole genome shotgun (WGS) entry which is preliminary data.</text>
</comment>
<sequence length="964" mass="102295">MSKIWKISSVLVLIIGILFPFSTTNAAATNYVTANRTVTPSPLLSNGEAEVTLNITGTPPVNVVKPNDVVLIMDKSGSMQTDNRFKAMIDASKSFVDLIDFTKHQVGVVDFSSTTSTFGLNTDPNSVKNYIDSIAMGGSTNTGEAINQAINLLSNHRTDAQPVIVLLTDGQANSYDEAKQAAQAAKDAGIVFYTIALLGPNEDPLTSAPNLLLGEMATTQQHHHFVLGSVGLADVYKAIVQEIGLASAYDVEITETVSPQFEIVPGSYNSSIPQPTVTGNTLKWNIQELKNNTLQLKYKIRLKQGQQVGTYSVANYSTITYKDYAGSNRAYTIENSNLQVKHPAPIVTSIDPTKGKAQGGETVTIKGDFFRPGVKVLFGSNEGTNVNVLDQNTITVTTPPGNQGNVDVTVKNDDNQSAKINFAYFADPEFTSITVNKGPFLGENSTIIYGKYFMPGIKVMFGSNKAEVNYINSTQLNIKVPAATVEGLTSISLENPDGTHLTLNDAYTYDPPIKTDVQLDSISPAEGPLSGGTIVTLTGKNIDQNVKVYVGTQLIPLNMYYSKIGARIIMPASTIAGSVDITLENPDGTRSTLTNAFTYIAPPPAKAPVITSISQIEGYLIGGDIIYVNGENFVSGITAKLGNVNAQVLNFYNDKQIRIKVPTGAQLGSVDLTLTNPDAQSGSLANAYTYIEPPKPPAPTITAITPNNGTKIGGDIINIDGTNFVNGLTVKFNGVDAKILNYYSATKIRIQVPASSIIGAVDVTLTNPDGQSVTLSQGYTYTVAQPTITSLTPNNGALAGGELIYLNGTNFFSGLTVTVGGKNAPVVNFYSSSSIRIQIPAGTSAGTVPVVLTNPDGTTATTSYTYNAPPAIPAPTITNLTLSTGTIITSQQVQGGTIIYLNGKDMVSGVKVDVGGTIVTPLNFYNSTSIRFRVPYSLPAGTTNIKIINPDNQISNVVAINYIP</sequence>
<dbReference type="Pfam" id="PF00092">
    <property type="entry name" value="VWA"/>
    <property type="match status" value="1"/>
</dbReference>
<dbReference type="RefSeq" id="WP_188483380.1">
    <property type="nucleotide sequence ID" value="NZ_BMHB01000002.1"/>
</dbReference>
<accession>A0A8J3ALA0</accession>
<dbReference type="AlphaFoldDB" id="A0A8J3ALA0"/>
<dbReference type="Pfam" id="PF01833">
    <property type="entry name" value="TIG"/>
    <property type="match status" value="7"/>
</dbReference>
<dbReference type="PANTHER" id="PTHR46769">
    <property type="entry name" value="POLYCYSTIC KIDNEY AND HEPATIC DISEASE 1 (AUTOSOMAL RECESSIVE)-LIKE 1"/>
    <property type="match status" value="1"/>
</dbReference>
<dbReference type="InterPro" id="IPR013783">
    <property type="entry name" value="Ig-like_fold"/>
</dbReference>
<evidence type="ECO:0000256" key="1">
    <source>
        <dbReference type="ARBA" id="ARBA00022729"/>
    </source>
</evidence>
<reference evidence="5" key="1">
    <citation type="journal article" date="2019" name="Int. J. Syst. Evol. Microbiol.">
        <title>The Global Catalogue of Microorganisms (GCM) 10K type strain sequencing project: providing services to taxonomists for standard genome sequencing and annotation.</title>
        <authorList>
            <consortium name="The Broad Institute Genomics Platform"/>
            <consortium name="The Broad Institute Genome Sequencing Center for Infectious Disease"/>
            <person name="Wu L."/>
            <person name="Ma J."/>
        </authorList>
    </citation>
    <scope>NUCLEOTIDE SEQUENCE [LARGE SCALE GENOMIC DNA]</scope>
    <source>
        <strain evidence="5">CGMCC 1.14993</strain>
    </source>
</reference>
<dbReference type="InterPro" id="IPR036465">
    <property type="entry name" value="vWFA_dom_sf"/>
</dbReference>
<organism evidence="4 5">
    <name type="scientific">Gottfriedia solisilvae</name>
    <dbReference type="NCBI Taxonomy" id="1516104"/>
    <lineage>
        <taxon>Bacteria</taxon>
        <taxon>Bacillati</taxon>
        <taxon>Bacillota</taxon>
        <taxon>Bacilli</taxon>
        <taxon>Bacillales</taxon>
        <taxon>Bacillaceae</taxon>
        <taxon>Gottfriedia</taxon>
    </lineage>
</organism>
<dbReference type="CDD" id="cd00102">
    <property type="entry name" value="IPT"/>
    <property type="match status" value="5"/>
</dbReference>
<dbReference type="InterPro" id="IPR052387">
    <property type="entry name" value="Fibrocystin"/>
</dbReference>
<dbReference type="PROSITE" id="PS50234">
    <property type="entry name" value="VWFA"/>
    <property type="match status" value="1"/>
</dbReference>
<dbReference type="InterPro" id="IPR002909">
    <property type="entry name" value="IPT_dom"/>
</dbReference>
<keyword evidence="1 2" id="KW-0732">Signal</keyword>
<proteinExistence type="predicted"/>
<feature type="signal peptide" evidence="2">
    <location>
        <begin position="1"/>
        <end position="26"/>
    </location>
</feature>
<evidence type="ECO:0000313" key="5">
    <source>
        <dbReference type="Proteomes" id="UP000626244"/>
    </source>
</evidence>
<dbReference type="EMBL" id="BMHB01000002">
    <property type="protein sequence ID" value="GGI16513.1"/>
    <property type="molecule type" value="Genomic_DNA"/>
</dbReference>
<dbReference type="Proteomes" id="UP000626244">
    <property type="component" value="Unassembled WGS sequence"/>
</dbReference>
<dbReference type="InterPro" id="IPR014756">
    <property type="entry name" value="Ig_E-set"/>
</dbReference>
<dbReference type="Gene3D" id="3.40.50.410">
    <property type="entry name" value="von Willebrand factor, type A domain"/>
    <property type="match status" value="1"/>
</dbReference>
<feature type="domain" description="VWFA" evidence="3">
    <location>
        <begin position="68"/>
        <end position="243"/>
    </location>
</feature>
<feature type="chain" id="PRO_5038480695" description="VWFA domain-containing protein" evidence="2">
    <location>
        <begin position="27"/>
        <end position="964"/>
    </location>
</feature>
<evidence type="ECO:0000313" key="4">
    <source>
        <dbReference type="EMBL" id="GGI16513.1"/>
    </source>
</evidence>
<evidence type="ECO:0000259" key="3">
    <source>
        <dbReference type="PROSITE" id="PS50234"/>
    </source>
</evidence>
<protein>
    <recommendedName>
        <fullName evidence="3">VWFA domain-containing protein</fullName>
    </recommendedName>
</protein>
<dbReference type="SUPFAM" id="SSF81296">
    <property type="entry name" value="E set domains"/>
    <property type="match status" value="7"/>
</dbReference>
<dbReference type="CDD" id="cd00198">
    <property type="entry name" value="vWFA"/>
    <property type="match status" value="1"/>
</dbReference>
<keyword evidence="5" id="KW-1185">Reference proteome</keyword>
<evidence type="ECO:0000256" key="2">
    <source>
        <dbReference type="SAM" id="SignalP"/>
    </source>
</evidence>
<dbReference type="Gene3D" id="2.60.40.10">
    <property type="entry name" value="Immunoglobulins"/>
    <property type="match status" value="7"/>
</dbReference>
<dbReference type="SUPFAM" id="SSF53300">
    <property type="entry name" value="vWA-like"/>
    <property type="match status" value="1"/>
</dbReference>
<name>A0A8J3ALA0_9BACI</name>
<dbReference type="PANTHER" id="PTHR46769:SF2">
    <property type="entry name" value="FIBROCYSTIN-L ISOFORM 2 PRECURSOR-RELATED"/>
    <property type="match status" value="1"/>
</dbReference>